<sequence length="125" mass="13894">MRATLKYPGWALFVYLLIGQGLPAMNYDLGVRMGFALGDLIFYIPLLGFGLLTSNYVALSAALGITTYWPIVCLAAAINAQDVPGWSLDDTPFLIVLPMISMWGLWCLLLISHDLRKGKKKHYID</sequence>
<dbReference type="EMBL" id="JATAAI010000022">
    <property type="protein sequence ID" value="KAK1737996.1"/>
    <property type="molecule type" value="Genomic_DNA"/>
</dbReference>
<accession>A0AAD9D8B9</accession>
<dbReference type="AlphaFoldDB" id="A0AAD9D8B9"/>
<gene>
    <name evidence="2" type="ORF">QTG54_011290</name>
</gene>
<feature type="transmembrane region" description="Helical" evidence="1">
    <location>
        <begin position="33"/>
        <end position="52"/>
    </location>
</feature>
<dbReference type="Proteomes" id="UP001224775">
    <property type="component" value="Unassembled WGS sequence"/>
</dbReference>
<keyword evidence="1" id="KW-0472">Membrane</keyword>
<protein>
    <submittedName>
        <fullName evidence="2">Uncharacterized protein</fullName>
    </submittedName>
</protein>
<evidence type="ECO:0000313" key="3">
    <source>
        <dbReference type="Proteomes" id="UP001224775"/>
    </source>
</evidence>
<feature type="transmembrane region" description="Helical" evidence="1">
    <location>
        <begin position="92"/>
        <end position="111"/>
    </location>
</feature>
<keyword evidence="1" id="KW-1133">Transmembrane helix</keyword>
<comment type="caution">
    <text evidence="2">The sequence shown here is derived from an EMBL/GenBank/DDBJ whole genome shotgun (WGS) entry which is preliminary data.</text>
</comment>
<feature type="transmembrane region" description="Helical" evidence="1">
    <location>
        <begin position="59"/>
        <end position="80"/>
    </location>
</feature>
<evidence type="ECO:0000256" key="1">
    <source>
        <dbReference type="SAM" id="Phobius"/>
    </source>
</evidence>
<reference evidence="2" key="1">
    <citation type="submission" date="2023-06" db="EMBL/GenBank/DDBJ databases">
        <title>Survivors Of The Sea: Transcriptome response of Skeletonema marinoi to long-term dormancy.</title>
        <authorList>
            <person name="Pinder M.I.M."/>
            <person name="Kourtchenko O."/>
            <person name="Robertson E.K."/>
            <person name="Larsson T."/>
            <person name="Maumus F."/>
            <person name="Osuna-Cruz C.M."/>
            <person name="Vancaester E."/>
            <person name="Stenow R."/>
            <person name="Vandepoele K."/>
            <person name="Ploug H."/>
            <person name="Bruchert V."/>
            <person name="Godhe A."/>
            <person name="Topel M."/>
        </authorList>
    </citation>
    <scope>NUCLEOTIDE SEQUENCE</scope>
    <source>
        <strain evidence="2">R05AC</strain>
    </source>
</reference>
<name>A0AAD9D8B9_9STRA</name>
<feature type="transmembrane region" description="Helical" evidence="1">
    <location>
        <begin position="7"/>
        <end position="27"/>
    </location>
</feature>
<keyword evidence="1" id="KW-0812">Transmembrane</keyword>
<keyword evidence="3" id="KW-1185">Reference proteome</keyword>
<evidence type="ECO:0000313" key="2">
    <source>
        <dbReference type="EMBL" id="KAK1737996.1"/>
    </source>
</evidence>
<proteinExistence type="predicted"/>
<organism evidence="2 3">
    <name type="scientific">Skeletonema marinoi</name>
    <dbReference type="NCBI Taxonomy" id="267567"/>
    <lineage>
        <taxon>Eukaryota</taxon>
        <taxon>Sar</taxon>
        <taxon>Stramenopiles</taxon>
        <taxon>Ochrophyta</taxon>
        <taxon>Bacillariophyta</taxon>
        <taxon>Coscinodiscophyceae</taxon>
        <taxon>Thalassiosirophycidae</taxon>
        <taxon>Thalassiosirales</taxon>
        <taxon>Skeletonemataceae</taxon>
        <taxon>Skeletonema</taxon>
        <taxon>Skeletonema marinoi-dohrnii complex</taxon>
    </lineage>
</organism>